<sequence>MPFGAGAATHPVNHLAITVPRNQFAAARHWLLERTAVIELDGESGFALGEPWHSVYFLGPDGIILEFIARHGLPNDKVEPFGARCDGGRPSVTARA</sequence>
<evidence type="ECO:0000313" key="1">
    <source>
        <dbReference type="EMBL" id="SDR91887.1"/>
    </source>
</evidence>
<dbReference type="SUPFAM" id="SSF54593">
    <property type="entry name" value="Glyoxalase/Bleomycin resistance protein/Dihydroxybiphenyl dioxygenase"/>
    <property type="match status" value="1"/>
</dbReference>
<evidence type="ECO:0000313" key="2">
    <source>
        <dbReference type="Proteomes" id="UP000181956"/>
    </source>
</evidence>
<organism evidence="1 2">
    <name type="scientific">Microterricola viridarii</name>
    <dbReference type="NCBI Taxonomy" id="412690"/>
    <lineage>
        <taxon>Bacteria</taxon>
        <taxon>Bacillati</taxon>
        <taxon>Actinomycetota</taxon>
        <taxon>Actinomycetes</taxon>
        <taxon>Micrococcales</taxon>
        <taxon>Microbacteriaceae</taxon>
        <taxon>Microterricola</taxon>
    </lineage>
</organism>
<dbReference type="RefSeq" id="WP_083362650.1">
    <property type="nucleotide sequence ID" value="NZ_LT629742.1"/>
</dbReference>
<keyword evidence="2" id="KW-1185">Reference proteome</keyword>
<evidence type="ECO:0008006" key="3">
    <source>
        <dbReference type="Google" id="ProtNLM"/>
    </source>
</evidence>
<gene>
    <name evidence="1" type="ORF">SAMN04489834_0516</name>
</gene>
<dbReference type="Gene3D" id="3.10.180.10">
    <property type="entry name" value="2,3-Dihydroxybiphenyl 1,2-Dioxygenase, domain 1"/>
    <property type="match status" value="1"/>
</dbReference>
<proteinExistence type="predicted"/>
<protein>
    <recommendedName>
        <fullName evidence="3">VOC domain-containing protein</fullName>
    </recommendedName>
</protein>
<name>A0A1H1MZ38_9MICO</name>
<dbReference type="Proteomes" id="UP000181956">
    <property type="component" value="Chromosome I"/>
</dbReference>
<dbReference type="InterPro" id="IPR029068">
    <property type="entry name" value="Glyas_Bleomycin-R_OHBP_Dase"/>
</dbReference>
<dbReference type="EMBL" id="LT629742">
    <property type="protein sequence ID" value="SDR91887.1"/>
    <property type="molecule type" value="Genomic_DNA"/>
</dbReference>
<reference evidence="2" key="1">
    <citation type="submission" date="2016-10" db="EMBL/GenBank/DDBJ databases">
        <authorList>
            <person name="Varghese N."/>
            <person name="Submissions S."/>
        </authorList>
    </citation>
    <scope>NUCLEOTIDE SEQUENCE [LARGE SCALE GENOMIC DNA]</scope>
    <source>
        <strain evidence="2">DSM 21772</strain>
    </source>
</reference>
<dbReference type="AlphaFoldDB" id="A0A1H1MZ38"/>
<dbReference type="STRING" id="412690.SAMN04489834_0516"/>
<accession>A0A1H1MZ38</accession>
<dbReference type="OrthoDB" id="9798430at2"/>